<keyword evidence="4" id="KW-1185">Reference proteome</keyword>
<dbReference type="InterPro" id="IPR050357">
    <property type="entry name" value="Arrestin_domain-protein"/>
</dbReference>
<accession>A0ABN7UY91</accession>
<sequence length="556" mass="62912">MSSQRKLRGVVAASLMDFDSNIPYHTFLRNLKLLQSGQIIVDFEIILEKNRVIFHGPPTSNKSRTVRGKVKLEVAGKLNVKEIMLTLTGDFKFCKTNNGSTINDTTIPRQGTVFSTCILLVNKRTLYPGLHEFFFEFLIPGDLPESISSDHVLCEYFLKADLTPRETDELNSLNKVVDIVDIFVERTMLLNDEYITRGLEAKRYIGSKKNVLDFEFIVPKIIRLNTDALRFHARWDGLRVANVTFSFVQSECLKASLPETDIEDSSPPTVIDSATKIISGPFRFDLPRNERLKLQCRPMVFQLPIIEPFVHDYDLYGIEIRHHLIISIQLANRRKDIISFAVPIIVESIVPNLDSSPSPCKVCQTSQSALLHFANKIFHGHLLETKNKNLSTKDKDSITKDSENLSNNQPHDQPSSQTPDNNEEKVQRIVPSRSSSIQYINRNSTINNSSNHDNDHHVNFKSSISTITESDDDETDKFSSEKTGTTTATTATYINPENTQQAFPQKVSSKPLLPTASGNIVADKFAKLQYILQQRRSRRRSMTVKNRSSSSASIHL</sequence>
<evidence type="ECO:0000313" key="4">
    <source>
        <dbReference type="Proteomes" id="UP000789901"/>
    </source>
</evidence>
<feature type="domain" description="Arrestin-like N-terminal" evidence="2">
    <location>
        <begin position="64"/>
        <end position="164"/>
    </location>
</feature>
<dbReference type="Proteomes" id="UP000789901">
    <property type="component" value="Unassembled WGS sequence"/>
</dbReference>
<evidence type="ECO:0000313" key="3">
    <source>
        <dbReference type="EMBL" id="CAG8687634.1"/>
    </source>
</evidence>
<dbReference type="SUPFAM" id="SSF81296">
    <property type="entry name" value="E set domains"/>
    <property type="match status" value="1"/>
</dbReference>
<dbReference type="InterPro" id="IPR014756">
    <property type="entry name" value="Ig_E-set"/>
</dbReference>
<feature type="region of interest" description="Disordered" evidence="1">
    <location>
        <begin position="537"/>
        <end position="556"/>
    </location>
</feature>
<dbReference type="InterPro" id="IPR011021">
    <property type="entry name" value="Arrestin-like_N"/>
</dbReference>
<evidence type="ECO:0000256" key="1">
    <source>
        <dbReference type="SAM" id="MobiDB-lite"/>
    </source>
</evidence>
<dbReference type="InterPro" id="IPR014752">
    <property type="entry name" value="Arrestin-like_C"/>
</dbReference>
<reference evidence="3 4" key="1">
    <citation type="submission" date="2021-06" db="EMBL/GenBank/DDBJ databases">
        <authorList>
            <person name="Kallberg Y."/>
            <person name="Tangrot J."/>
            <person name="Rosling A."/>
        </authorList>
    </citation>
    <scope>NUCLEOTIDE SEQUENCE [LARGE SCALE GENOMIC DNA]</scope>
    <source>
        <strain evidence="3 4">120-4 pot B 10/14</strain>
    </source>
</reference>
<feature type="compositionally biased region" description="Polar residues" evidence="1">
    <location>
        <begin position="404"/>
        <end position="420"/>
    </location>
</feature>
<dbReference type="Gene3D" id="2.60.40.640">
    <property type="match status" value="1"/>
</dbReference>
<dbReference type="PANTHER" id="PTHR11188">
    <property type="entry name" value="ARRESTIN DOMAIN CONTAINING PROTEIN"/>
    <property type="match status" value="1"/>
</dbReference>
<feature type="region of interest" description="Disordered" evidence="1">
    <location>
        <begin position="392"/>
        <end position="438"/>
    </location>
</feature>
<protein>
    <submittedName>
        <fullName evidence="3">2619_t:CDS:1</fullName>
    </submittedName>
</protein>
<evidence type="ECO:0000259" key="2">
    <source>
        <dbReference type="Pfam" id="PF00339"/>
    </source>
</evidence>
<proteinExistence type="predicted"/>
<organism evidence="3 4">
    <name type="scientific">Gigaspora margarita</name>
    <dbReference type="NCBI Taxonomy" id="4874"/>
    <lineage>
        <taxon>Eukaryota</taxon>
        <taxon>Fungi</taxon>
        <taxon>Fungi incertae sedis</taxon>
        <taxon>Mucoromycota</taxon>
        <taxon>Glomeromycotina</taxon>
        <taxon>Glomeromycetes</taxon>
        <taxon>Diversisporales</taxon>
        <taxon>Gigasporaceae</taxon>
        <taxon>Gigaspora</taxon>
    </lineage>
</organism>
<feature type="compositionally biased region" description="Basic and acidic residues" evidence="1">
    <location>
        <begin position="392"/>
        <end position="403"/>
    </location>
</feature>
<feature type="region of interest" description="Disordered" evidence="1">
    <location>
        <begin position="464"/>
        <end position="488"/>
    </location>
</feature>
<dbReference type="Pfam" id="PF00339">
    <property type="entry name" value="Arrestin_N"/>
    <property type="match status" value="1"/>
</dbReference>
<comment type="caution">
    <text evidence="3">The sequence shown here is derived from an EMBL/GenBank/DDBJ whole genome shotgun (WGS) entry which is preliminary data.</text>
</comment>
<feature type="compositionally biased region" description="Polar residues" evidence="1">
    <location>
        <begin position="543"/>
        <end position="556"/>
    </location>
</feature>
<name>A0ABN7UY91_GIGMA</name>
<dbReference type="PANTHER" id="PTHR11188:SF17">
    <property type="entry name" value="FI21816P1"/>
    <property type="match status" value="1"/>
</dbReference>
<gene>
    <name evidence="3" type="ORF">GMARGA_LOCUS11300</name>
</gene>
<dbReference type="EMBL" id="CAJVQB010006577">
    <property type="protein sequence ID" value="CAG8687634.1"/>
    <property type="molecule type" value="Genomic_DNA"/>
</dbReference>